<accession>A0ABQ6I001</accession>
<organism evidence="2 3">
    <name type="scientific">Luteimicrobium album</name>
    <dbReference type="NCBI Taxonomy" id="1054550"/>
    <lineage>
        <taxon>Bacteria</taxon>
        <taxon>Bacillati</taxon>
        <taxon>Actinomycetota</taxon>
        <taxon>Actinomycetes</taxon>
        <taxon>Micrococcales</taxon>
        <taxon>Luteimicrobium</taxon>
    </lineage>
</organism>
<comment type="caution">
    <text evidence="2">The sequence shown here is derived from an EMBL/GenBank/DDBJ whole genome shotgun (WGS) entry which is preliminary data.</text>
</comment>
<dbReference type="Proteomes" id="UP001157091">
    <property type="component" value="Unassembled WGS sequence"/>
</dbReference>
<evidence type="ECO:0000313" key="2">
    <source>
        <dbReference type="EMBL" id="GMA24058.1"/>
    </source>
</evidence>
<dbReference type="Pfam" id="PF15956">
    <property type="entry name" value="DUF4760"/>
    <property type="match status" value="1"/>
</dbReference>
<keyword evidence="3" id="KW-1185">Reference proteome</keyword>
<dbReference type="InterPro" id="IPR031876">
    <property type="entry name" value="DUF4760"/>
</dbReference>
<evidence type="ECO:0008006" key="4">
    <source>
        <dbReference type="Google" id="ProtNLM"/>
    </source>
</evidence>
<evidence type="ECO:0000313" key="3">
    <source>
        <dbReference type="Proteomes" id="UP001157091"/>
    </source>
</evidence>
<keyword evidence="1" id="KW-0472">Membrane</keyword>
<feature type="transmembrane region" description="Helical" evidence="1">
    <location>
        <begin position="6"/>
        <end position="27"/>
    </location>
</feature>
<evidence type="ECO:0000256" key="1">
    <source>
        <dbReference type="SAM" id="Phobius"/>
    </source>
</evidence>
<keyword evidence="1" id="KW-0812">Transmembrane</keyword>
<sequence>MDATAVATWALAGVSLLSAAFIVWQLVDGTRVRKEQTVFLRRQETMRLYAAGYLNHDVGIPLPRDSDPEAVAALVERARTDEEARRAIRDYLNHWESVATGARFGVLDHDMLVAQLGPRLEHIWSSYAPYVRWIRSTEHPPTFMVQLEGLLDDWANGGARRARRAPTSVRLLERDDPPVQV</sequence>
<protein>
    <recommendedName>
        <fullName evidence="4">DUF4760 domain-containing protein</fullName>
    </recommendedName>
</protein>
<dbReference type="EMBL" id="BSUK01000001">
    <property type="protein sequence ID" value="GMA24058.1"/>
    <property type="molecule type" value="Genomic_DNA"/>
</dbReference>
<name>A0ABQ6I001_9MICO</name>
<reference evidence="3" key="1">
    <citation type="journal article" date="2019" name="Int. J. Syst. Evol. Microbiol.">
        <title>The Global Catalogue of Microorganisms (GCM) 10K type strain sequencing project: providing services to taxonomists for standard genome sequencing and annotation.</title>
        <authorList>
            <consortium name="The Broad Institute Genomics Platform"/>
            <consortium name="The Broad Institute Genome Sequencing Center for Infectious Disease"/>
            <person name="Wu L."/>
            <person name="Ma J."/>
        </authorList>
    </citation>
    <scope>NUCLEOTIDE SEQUENCE [LARGE SCALE GENOMIC DNA]</scope>
    <source>
        <strain evidence="3">NBRC 106348</strain>
    </source>
</reference>
<dbReference type="RefSeq" id="WP_284292948.1">
    <property type="nucleotide sequence ID" value="NZ_BSUK01000001.1"/>
</dbReference>
<keyword evidence="1" id="KW-1133">Transmembrane helix</keyword>
<proteinExistence type="predicted"/>
<gene>
    <name evidence="2" type="ORF">GCM10025864_18170</name>
</gene>